<dbReference type="SUPFAM" id="SSF53474">
    <property type="entry name" value="alpha/beta-Hydrolases"/>
    <property type="match status" value="1"/>
</dbReference>
<dbReference type="AlphaFoldDB" id="A0A6L5YC11"/>
<dbReference type="SUPFAM" id="SSF82171">
    <property type="entry name" value="DPP6 N-terminal domain-like"/>
    <property type="match status" value="1"/>
</dbReference>
<dbReference type="InterPro" id="IPR011042">
    <property type="entry name" value="6-blade_b-propeller_TolB-like"/>
</dbReference>
<protein>
    <submittedName>
        <fullName evidence="4">S9 family peptidase</fullName>
    </submittedName>
</protein>
<dbReference type="Gene3D" id="3.40.50.1820">
    <property type="entry name" value="alpha/beta hydrolase"/>
    <property type="match status" value="1"/>
</dbReference>
<evidence type="ECO:0000313" key="5">
    <source>
        <dbReference type="Proteomes" id="UP000473699"/>
    </source>
</evidence>
<keyword evidence="2" id="KW-0645">Protease</keyword>
<comment type="caution">
    <text evidence="4">The sequence shown here is derived from an EMBL/GenBank/DDBJ whole genome shotgun (WGS) entry which is preliminary data.</text>
</comment>
<dbReference type="GO" id="GO:0006508">
    <property type="term" value="P:proteolysis"/>
    <property type="evidence" value="ECO:0007669"/>
    <property type="project" value="InterPro"/>
</dbReference>
<keyword evidence="5" id="KW-1185">Reference proteome</keyword>
<dbReference type="InterPro" id="IPR029058">
    <property type="entry name" value="AB_hydrolase_fold"/>
</dbReference>
<name>A0A6L5YC11_9BACT</name>
<keyword evidence="1" id="KW-0378">Hydrolase</keyword>
<dbReference type="Pfam" id="PF07676">
    <property type="entry name" value="PD40"/>
    <property type="match status" value="2"/>
</dbReference>
<dbReference type="InterPro" id="IPR011659">
    <property type="entry name" value="WD40"/>
</dbReference>
<gene>
    <name evidence="4" type="ORF">FYJ74_06745</name>
</gene>
<evidence type="ECO:0000256" key="1">
    <source>
        <dbReference type="ARBA" id="ARBA00022801"/>
    </source>
</evidence>
<dbReference type="GO" id="GO:0004252">
    <property type="term" value="F:serine-type endopeptidase activity"/>
    <property type="evidence" value="ECO:0007669"/>
    <property type="project" value="TreeGrafter"/>
</dbReference>
<dbReference type="PANTHER" id="PTHR42776:SF27">
    <property type="entry name" value="DIPEPTIDYL PEPTIDASE FAMILY MEMBER 6"/>
    <property type="match status" value="1"/>
</dbReference>
<proteinExistence type="predicted"/>
<dbReference type="PANTHER" id="PTHR42776">
    <property type="entry name" value="SERINE PEPTIDASE S9 FAMILY MEMBER"/>
    <property type="match status" value="1"/>
</dbReference>
<feature type="domain" description="Peptidase S9 prolyl oligopeptidase catalytic" evidence="3">
    <location>
        <begin position="435"/>
        <end position="643"/>
    </location>
</feature>
<accession>A0A6L5YC11</accession>
<reference evidence="4 5" key="1">
    <citation type="submission" date="2019-08" db="EMBL/GenBank/DDBJ databases">
        <title>In-depth cultivation of the pig gut microbiome towards novel bacterial diversity and tailored functional studies.</title>
        <authorList>
            <person name="Wylensek D."/>
            <person name="Hitch T.C.A."/>
            <person name="Clavel T."/>
        </authorList>
    </citation>
    <scope>NUCLEOTIDE SEQUENCE [LARGE SCALE GENOMIC DNA]</scope>
    <source>
        <strain evidence="4 5">SM-530-WT-4B</strain>
    </source>
</reference>
<dbReference type="Gene3D" id="2.120.10.30">
    <property type="entry name" value="TolB, C-terminal domain"/>
    <property type="match status" value="1"/>
</dbReference>
<dbReference type="EMBL" id="VUNH01000006">
    <property type="protein sequence ID" value="MST55729.1"/>
    <property type="molecule type" value="Genomic_DNA"/>
</dbReference>
<dbReference type="RefSeq" id="WP_154528821.1">
    <property type="nucleotide sequence ID" value="NZ_VUNH01000006.1"/>
</dbReference>
<dbReference type="Proteomes" id="UP000473699">
    <property type="component" value="Unassembled WGS sequence"/>
</dbReference>
<evidence type="ECO:0000313" key="4">
    <source>
        <dbReference type="EMBL" id="MST55729.1"/>
    </source>
</evidence>
<evidence type="ECO:0000256" key="2">
    <source>
        <dbReference type="ARBA" id="ARBA00022825"/>
    </source>
</evidence>
<dbReference type="InterPro" id="IPR001375">
    <property type="entry name" value="Peptidase_S9_cat"/>
</dbReference>
<organism evidence="4 5">
    <name type="scientific">Pyramidobacter porci</name>
    <dbReference type="NCBI Taxonomy" id="2605789"/>
    <lineage>
        <taxon>Bacteria</taxon>
        <taxon>Thermotogati</taxon>
        <taxon>Synergistota</taxon>
        <taxon>Synergistia</taxon>
        <taxon>Synergistales</taxon>
        <taxon>Dethiosulfovibrionaceae</taxon>
        <taxon>Pyramidobacter</taxon>
    </lineage>
</organism>
<sequence>MRPVQHDDLLKFKFLSRPAFSPDGGKIAYVVSAANFDKNNYDSALWLYDLASDSGRQLTFTNSEKFFAWSRDGRELIFASGRGDVPKESTRFYALPLDGGEARELFTIDRPASAIADLGGGRWLVTATFEPVYDNPEGADYYVIEQLPFTANGKGFVCQRRTGLAVYDAADGGFTRVTPEHMEVARCRLSDDGRKALLVAVEYTDVKPTTNHVYELDLSTGALACLSEGLSFGFKDAGWYKDGALVTGSDQKTVGVNQNIQFFFLRDKKLAAVTPDLDSSLRNAVGSDCRYNTAEQEGSFAVEDGRVISCATEGFRSRLYALEADGSISALTDEIDTVDNWDWKNGAAVMAGFKDLQLQELYLLENGRERQLTRHNEDVIKELQLSAPEHVSYENEGWTLDGWYMKPVGYEEGRKYPTILHIHGGPKSAFGGVYFHEMQCWASRGYAVIYCNPRGGDGRPGGFDDIRGFYGVKDYSDIMAFTKWCVANLPFVDEKNVGVTGGSYGGYMTNWIVTQTDFFKAAAAQRPISNWVSKFGSCDIGYYYVEDQHGGRPWDACEQAWQESPLKHVANVKTPLLLIQSQEDFRCERDQSFQMFTALKVLGVECRMCLFNGENHELSRSGRPKNRLARLREIAAWFDGHLKG</sequence>
<keyword evidence="2" id="KW-0720">Serine protease</keyword>
<dbReference type="Pfam" id="PF00326">
    <property type="entry name" value="Peptidase_S9"/>
    <property type="match status" value="1"/>
</dbReference>
<evidence type="ECO:0000259" key="3">
    <source>
        <dbReference type="Pfam" id="PF00326"/>
    </source>
</evidence>